<feature type="binding site" evidence="6">
    <location>
        <position position="145"/>
    </location>
    <ligand>
        <name>S-adenosyl-L-methionine</name>
        <dbReference type="ChEBI" id="CHEBI:59789"/>
    </ligand>
</feature>
<dbReference type="GO" id="GO:0005829">
    <property type="term" value="C:cytosol"/>
    <property type="evidence" value="ECO:0007669"/>
    <property type="project" value="TreeGrafter"/>
</dbReference>
<dbReference type="InterPro" id="IPR029063">
    <property type="entry name" value="SAM-dependent_MTases_sf"/>
</dbReference>
<organism evidence="8 9">
    <name type="scientific">Actinotalea ferrariae CF5-4</name>
    <dbReference type="NCBI Taxonomy" id="948458"/>
    <lineage>
        <taxon>Bacteria</taxon>
        <taxon>Bacillati</taxon>
        <taxon>Actinomycetota</taxon>
        <taxon>Actinomycetes</taxon>
        <taxon>Micrococcales</taxon>
        <taxon>Cellulomonadaceae</taxon>
        <taxon>Actinotalea</taxon>
    </lineage>
</organism>
<feature type="binding site" evidence="6">
    <location>
        <position position="79"/>
    </location>
    <ligand>
        <name>S-adenosyl-L-methionine</name>
        <dbReference type="ChEBI" id="CHEBI:59789"/>
    </ligand>
</feature>
<dbReference type="OrthoDB" id="9808773at2"/>
<comment type="caution">
    <text evidence="8">The sequence shown here is derived from an EMBL/GenBank/DDBJ whole genome shotgun (WGS) entry which is preliminary data.</text>
</comment>
<name>A0A021VQV8_9CELL</name>
<comment type="similarity">
    <text evidence="6">Belongs to the methyltransferase superfamily. RNA methyltransferase RsmG family.</text>
</comment>
<keyword evidence="2 6" id="KW-0698">rRNA processing</keyword>
<keyword evidence="3 6" id="KW-0489">Methyltransferase</keyword>
<dbReference type="Proteomes" id="UP000019753">
    <property type="component" value="Unassembled WGS sequence"/>
</dbReference>
<feature type="binding site" evidence="6">
    <location>
        <begin position="130"/>
        <end position="131"/>
    </location>
    <ligand>
        <name>S-adenosyl-L-methionine</name>
        <dbReference type="ChEBI" id="CHEBI:59789"/>
    </ligand>
</feature>
<gene>
    <name evidence="6" type="primary">rsmG</name>
    <name evidence="8" type="ORF">N866_20025</name>
</gene>
<accession>A0A021VQV8</accession>
<dbReference type="InterPro" id="IPR003682">
    <property type="entry name" value="rRNA_ssu_MeTfrase_G"/>
</dbReference>
<evidence type="ECO:0000256" key="3">
    <source>
        <dbReference type="ARBA" id="ARBA00022603"/>
    </source>
</evidence>
<comment type="subcellular location">
    <subcellularLocation>
        <location evidence="6">Cytoplasm</location>
    </subcellularLocation>
</comment>
<keyword evidence="1 6" id="KW-0963">Cytoplasm</keyword>
<evidence type="ECO:0000256" key="4">
    <source>
        <dbReference type="ARBA" id="ARBA00022679"/>
    </source>
</evidence>
<dbReference type="Gene3D" id="3.40.50.150">
    <property type="entry name" value="Vaccinia Virus protein VP39"/>
    <property type="match status" value="1"/>
</dbReference>
<comment type="caution">
    <text evidence="6">Lacks conserved residue(s) required for the propagation of feature annotation.</text>
</comment>
<evidence type="ECO:0000256" key="6">
    <source>
        <dbReference type="HAMAP-Rule" id="MF_00074"/>
    </source>
</evidence>
<evidence type="ECO:0000313" key="8">
    <source>
        <dbReference type="EMBL" id="EYR63531.1"/>
    </source>
</evidence>
<reference evidence="8 9" key="1">
    <citation type="submission" date="2014-01" db="EMBL/GenBank/DDBJ databases">
        <title>Actinotalea ferrariae CF5-4.</title>
        <authorList>
            <person name="Chen F."/>
            <person name="Li Y."/>
            <person name="Wang G."/>
        </authorList>
    </citation>
    <scope>NUCLEOTIDE SEQUENCE [LARGE SCALE GENOMIC DNA]</scope>
    <source>
        <strain evidence="8 9">CF5-4</strain>
    </source>
</reference>
<keyword evidence="9" id="KW-1185">Reference proteome</keyword>
<dbReference type="GO" id="GO:0070043">
    <property type="term" value="F:rRNA (guanine-N7-)-methyltransferase activity"/>
    <property type="evidence" value="ECO:0007669"/>
    <property type="project" value="UniProtKB-UniRule"/>
</dbReference>
<keyword evidence="5 6" id="KW-0949">S-adenosyl-L-methionine</keyword>
<dbReference type="Pfam" id="PF02527">
    <property type="entry name" value="GidB"/>
    <property type="match status" value="1"/>
</dbReference>
<dbReference type="PANTHER" id="PTHR31760:SF0">
    <property type="entry name" value="S-ADENOSYL-L-METHIONINE-DEPENDENT METHYLTRANSFERASES SUPERFAMILY PROTEIN"/>
    <property type="match status" value="1"/>
</dbReference>
<evidence type="ECO:0000256" key="2">
    <source>
        <dbReference type="ARBA" id="ARBA00022552"/>
    </source>
</evidence>
<dbReference type="NCBIfam" id="TIGR00138">
    <property type="entry name" value="rsmG_gidB"/>
    <property type="match status" value="1"/>
</dbReference>
<dbReference type="RefSeq" id="WP_155855279.1">
    <property type="nucleotide sequence ID" value="NZ_AXCW01000087.1"/>
</dbReference>
<proteinExistence type="inferred from homology"/>
<protein>
    <recommendedName>
        <fullName evidence="6">Ribosomal RNA small subunit methyltransferase G</fullName>
        <ecNumber evidence="6">2.1.1.-</ecNumber>
    </recommendedName>
    <alternativeName>
        <fullName evidence="6">16S rRNA 7-methylguanosine methyltransferase</fullName>
        <shortName evidence="6">16S rRNA m7G methyltransferase</shortName>
    </alternativeName>
</protein>
<comment type="function">
    <text evidence="6">Specifically methylates the N7 position of a guanine in 16S rRNA.</text>
</comment>
<evidence type="ECO:0000256" key="7">
    <source>
        <dbReference type="SAM" id="MobiDB-lite"/>
    </source>
</evidence>
<evidence type="ECO:0000256" key="5">
    <source>
        <dbReference type="ARBA" id="ARBA00022691"/>
    </source>
</evidence>
<dbReference type="SUPFAM" id="SSF53335">
    <property type="entry name" value="S-adenosyl-L-methionine-dependent methyltransferases"/>
    <property type="match status" value="1"/>
</dbReference>
<feature type="binding site" evidence="6">
    <location>
        <position position="84"/>
    </location>
    <ligand>
        <name>S-adenosyl-L-methionine</name>
        <dbReference type="ChEBI" id="CHEBI:59789"/>
    </ligand>
</feature>
<dbReference type="AlphaFoldDB" id="A0A021VQV8"/>
<sequence length="244" mass="25326">MSDHGVEPDGLGAGTASVRELLGPGLPAVERFAEALTQEGVLRGLVGPREVPRLWERHILNSAAVAPFLPSAGTVVDLGSGAGLPGVVLACLRPDLDFVLVEPMLRRTTWLDEVVDGIGLENVTVRRARAEELVGELLVEAVTARAVAPLDRLAGWALPLCRVGGSLLALKGGRAQEELDAARPALASLGGDAGEVLTASTVPEVESTAVVRVTKVADSAVASSGARETRTRSGAGSSGRRRRR</sequence>
<evidence type="ECO:0000256" key="1">
    <source>
        <dbReference type="ARBA" id="ARBA00022490"/>
    </source>
</evidence>
<dbReference type="HAMAP" id="MF_00074">
    <property type="entry name" value="16SrRNA_methyltr_G"/>
    <property type="match status" value="1"/>
</dbReference>
<feature type="region of interest" description="Disordered" evidence="7">
    <location>
        <begin position="219"/>
        <end position="244"/>
    </location>
</feature>
<evidence type="ECO:0000313" key="9">
    <source>
        <dbReference type="Proteomes" id="UP000019753"/>
    </source>
</evidence>
<dbReference type="EC" id="2.1.1.-" evidence="6"/>
<dbReference type="EMBL" id="AXCW01000087">
    <property type="protein sequence ID" value="EYR63531.1"/>
    <property type="molecule type" value="Genomic_DNA"/>
</dbReference>
<keyword evidence="4 6" id="KW-0808">Transferase</keyword>
<dbReference type="PANTHER" id="PTHR31760">
    <property type="entry name" value="S-ADENOSYL-L-METHIONINE-DEPENDENT METHYLTRANSFERASES SUPERFAMILY PROTEIN"/>
    <property type="match status" value="1"/>
</dbReference>